<name>A0A6I4P0J6_9MICO</name>
<evidence type="ECO:0000313" key="2">
    <source>
        <dbReference type="Proteomes" id="UP000438182"/>
    </source>
</evidence>
<keyword evidence="2" id="KW-1185">Reference proteome</keyword>
<reference evidence="1 2" key="1">
    <citation type="submission" date="2019-12" db="EMBL/GenBank/DDBJ databases">
        <authorList>
            <person name="Kim Y.S."/>
        </authorList>
    </citation>
    <scope>NUCLEOTIDE SEQUENCE [LARGE SCALE GENOMIC DNA]</scope>
    <source>
        <strain evidence="1 2">MMS17-SY077</strain>
    </source>
</reference>
<evidence type="ECO:0000313" key="1">
    <source>
        <dbReference type="EMBL" id="MWB98255.1"/>
    </source>
</evidence>
<dbReference type="EMBL" id="WSTA01000022">
    <property type="protein sequence ID" value="MWB98255.1"/>
    <property type="molecule type" value="Genomic_DNA"/>
</dbReference>
<accession>A0A6I4P0J6</accession>
<proteinExistence type="predicted"/>
<comment type="caution">
    <text evidence="1">The sequence shown here is derived from an EMBL/GenBank/DDBJ whole genome shotgun (WGS) entry which is preliminary data.</text>
</comment>
<dbReference type="RefSeq" id="WP_160423595.1">
    <property type="nucleotide sequence ID" value="NZ_WSTA01000022.1"/>
</dbReference>
<sequence length="141" mass="15435">MFRRFRRRKPVALAPVAPPVEPAPAPIADLTGEQIFDQLYARLQRFVGVGGEWTLVRRGEGDTDSIFQTMVTHQIAAELTRGVLVERDLAAEPVGVEPIAMSWIPAPLMLWAEPAAESTIETSLLEASLVETSLVEASLVE</sequence>
<protein>
    <submittedName>
        <fullName evidence="1">Uncharacterized protein</fullName>
    </submittedName>
</protein>
<dbReference type="AlphaFoldDB" id="A0A6I4P0J6"/>
<organism evidence="1 2">
    <name type="scientific">Agromyces seonyuensis</name>
    <dbReference type="NCBI Taxonomy" id="2662446"/>
    <lineage>
        <taxon>Bacteria</taxon>
        <taxon>Bacillati</taxon>
        <taxon>Actinomycetota</taxon>
        <taxon>Actinomycetes</taxon>
        <taxon>Micrococcales</taxon>
        <taxon>Microbacteriaceae</taxon>
        <taxon>Agromyces</taxon>
    </lineage>
</organism>
<gene>
    <name evidence="1" type="ORF">GB864_06800</name>
</gene>
<dbReference type="Proteomes" id="UP000438182">
    <property type="component" value="Unassembled WGS sequence"/>
</dbReference>